<name>A0A7V7PPK9_9HYPH</name>
<evidence type="ECO:0000313" key="3">
    <source>
        <dbReference type="Proteomes" id="UP000432089"/>
    </source>
</evidence>
<proteinExistence type="predicted"/>
<dbReference type="Pfam" id="PF00583">
    <property type="entry name" value="Acetyltransf_1"/>
    <property type="match status" value="1"/>
</dbReference>
<organism evidence="2 3">
    <name type="scientific">Plantimonas leprariae</name>
    <dbReference type="NCBI Taxonomy" id="2615207"/>
    <lineage>
        <taxon>Bacteria</taxon>
        <taxon>Pseudomonadati</taxon>
        <taxon>Pseudomonadota</taxon>
        <taxon>Alphaproteobacteria</taxon>
        <taxon>Hyphomicrobiales</taxon>
        <taxon>Aurantimonadaceae</taxon>
        <taxon>Plantimonas</taxon>
    </lineage>
</organism>
<gene>
    <name evidence="2" type="ORF">F6X38_10130</name>
</gene>
<reference evidence="2 3" key="1">
    <citation type="submission" date="2019-09" db="EMBL/GenBank/DDBJ databases">
        <title>YIM 132180 draft genome.</title>
        <authorList>
            <person name="Zhang K."/>
        </authorList>
    </citation>
    <scope>NUCLEOTIDE SEQUENCE [LARGE SCALE GENOMIC DNA]</scope>
    <source>
        <strain evidence="2 3">YIM 132180</strain>
    </source>
</reference>
<feature type="domain" description="N-acetyltransferase" evidence="1">
    <location>
        <begin position="1"/>
        <end position="143"/>
    </location>
</feature>
<dbReference type="SUPFAM" id="SSF55729">
    <property type="entry name" value="Acyl-CoA N-acyltransferases (Nat)"/>
    <property type="match status" value="1"/>
</dbReference>
<evidence type="ECO:0000313" key="2">
    <source>
        <dbReference type="EMBL" id="KAB0679924.1"/>
    </source>
</evidence>
<dbReference type="GO" id="GO:0016747">
    <property type="term" value="F:acyltransferase activity, transferring groups other than amino-acyl groups"/>
    <property type="evidence" value="ECO:0007669"/>
    <property type="project" value="InterPro"/>
</dbReference>
<keyword evidence="3" id="KW-1185">Reference proteome</keyword>
<dbReference type="RefSeq" id="WP_150969615.1">
    <property type="nucleotide sequence ID" value="NZ_VZDO01000007.1"/>
</dbReference>
<dbReference type="InterPro" id="IPR000182">
    <property type="entry name" value="GNAT_dom"/>
</dbReference>
<dbReference type="InterPro" id="IPR016181">
    <property type="entry name" value="Acyl_CoA_acyltransferase"/>
</dbReference>
<dbReference type="EMBL" id="VZDO01000007">
    <property type="protein sequence ID" value="KAB0679924.1"/>
    <property type="molecule type" value="Genomic_DNA"/>
</dbReference>
<dbReference type="Proteomes" id="UP000432089">
    <property type="component" value="Unassembled WGS sequence"/>
</dbReference>
<accession>A0A7V7PPK9</accession>
<keyword evidence="2" id="KW-0808">Transferase</keyword>
<dbReference type="PROSITE" id="PS51186">
    <property type="entry name" value="GNAT"/>
    <property type="match status" value="1"/>
</dbReference>
<dbReference type="AlphaFoldDB" id="A0A7V7PPK9"/>
<protein>
    <submittedName>
        <fullName evidence="2">N-acetyltransferase</fullName>
    </submittedName>
</protein>
<dbReference type="Gene3D" id="3.40.630.30">
    <property type="match status" value="1"/>
</dbReference>
<evidence type="ECO:0000259" key="1">
    <source>
        <dbReference type="PROSITE" id="PS51186"/>
    </source>
</evidence>
<comment type="caution">
    <text evidence="2">The sequence shown here is derived from an EMBL/GenBank/DDBJ whole genome shotgun (WGS) entry which is preliminary data.</text>
</comment>
<sequence>MTEDLPLEVTDVPDGADAATILDELSAFNAGEVGPSDRRPLGVFFRPAPGEPPEAGLTGYTAWNWLFTGNLWIAERHRGRGLAARLLDAAEAEALHRGCRGAWIDTFNPKAKAAYERCGYAVFGELPDFVAGRSRFFLAKPLGP</sequence>
<dbReference type="CDD" id="cd04301">
    <property type="entry name" value="NAT_SF"/>
    <property type="match status" value="1"/>
</dbReference>